<dbReference type="PANTHER" id="PTHR48081">
    <property type="entry name" value="AB HYDROLASE SUPERFAMILY PROTEIN C4A8.06C"/>
    <property type="match status" value="1"/>
</dbReference>
<dbReference type="InterPro" id="IPR050300">
    <property type="entry name" value="GDXG_lipolytic_enzyme"/>
</dbReference>
<keyword evidence="2 4" id="KW-0378">Hydrolase</keyword>
<dbReference type="InterPro" id="IPR013094">
    <property type="entry name" value="AB_hydrolase_3"/>
</dbReference>
<sequence length="300" mass="31680">MTSPELTRARDLLGHLVSEPEATMDDYRRLYDEVLANFEVPADAEIDSVDADGVPAIWVSAPGAAHDQVVVVVHGGGFCMGNAHGYREFGYRLSAASGARALVVDYRLAPEHPFPAPLDDVVTAYRWARRQDGVRGVSLVGDSAGGGLVMGALVKLRDGSDTSPEAAVVCSPLVDLAGEGDSLTTRAHLDPLPASALVGAMGGAYLGGREPKSTPLASPLYADLSGLPPLRVLVGTDEGLHDDAIRLAEKVRAAGGEVDVEIGEDMVHIWPVFNFLPQAQEATERIGRFLQQHSGTPSQV</sequence>
<dbReference type="AlphaFoldDB" id="A0A2I1R3W7"/>
<accession>A0A2I1R3W7</accession>
<feature type="domain" description="Alpha/beta hydrolase fold-3" evidence="3">
    <location>
        <begin position="70"/>
        <end position="270"/>
    </location>
</feature>
<comment type="similarity">
    <text evidence="1">Belongs to the 'GDXG' lipolytic enzyme family.</text>
</comment>
<dbReference type="Proteomes" id="UP000234662">
    <property type="component" value="Unassembled WGS sequence"/>
</dbReference>
<dbReference type="RefSeq" id="WP_101821718.1">
    <property type="nucleotide sequence ID" value="NZ_CP096585.1"/>
</dbReference>
<proteinExistence type="inferred from homology"/>
<reference evidence="4 5" key="1">
    <citation type="submission" date="2017-12" db="EMBL/GenBank/DDBJ databases">
        <title>Phylogenetic diversity of female urinary microbiome.</title>
        <authorList>
            <person name="Thomas-White K."/>
            <person name="Wolfe A.J."/>
        </authorList>
    </citation>
    <scope>NUCLEOTIDE SEQUENCE [LARGE SCALE GENOMIC DNA]</scope>
    <source>
        <strain evidence="4 5">UMB0777</strain>
    </source>
</reference>
<evidence type="ECO:0000256" key="1">
    <source>
        <dbReference type="ARBA" id="ARBA00010515"/>
    </source>
</evidence>
<evidence type="ECO:0000313" key="4">
    <source>
        <dbReference type="EMBL" id="PKZ63834.1"/>
    </source>
</evidence>
<dbReference type="SUPFAM" id="SSF53474">
    <property type="entry name" value="alpha/beta-Hydrolases"/>
    <property type="match status" value="1"/>
</dbReference>
<dbReference type="Pfam" id="PF07859">
    <property type="entry name" value="Abhydrolase_3"/>
    <property type="match status" value="1"/>
</dbReference>
<protein>
    <submittedName>
        <fullName evidence="4">Alpha/beta hydrolase</fullName>
    </submittedName>
</protein>
<organism evidence="4 5">
    <name type="scientific">Gordonia terrae</name>
    <dbReference type="NCBI Taxonomy" id="2055"/>
    <lineage>
        <taxon>Bacteria</taxon>
        <taxon>Bacillati</taxon>
        <taxon>Actinomycetota</taxon>
        <taxon>Actinomycetes</taxon>
        <taxon>Mycobacteriales</taxon>
        <taxon>Gordoniaceae</taxon>
        <taxon>Gordonia</taxon>
    </lineage>
</organism>
<dbReference type="PANTHER" id="PTHR48081:SF30">
    <property type="entry name" value="ACETYL-HYDROLASE LIPR-RELATED"/>
    <property type="match status" value="1"/>
</dbReference>
<comment type="caution">
    <text evidence="4">The sequence shown here is derived from an EMBL/GenBank/DDBJ whole genome shotgun (WGS) entry which is preliminary data.</text>
</comment>
<dbReference type="Gene3D" id="3.40.50.1820">
    <property type="entry name" value="alpha/beta hydrolase"/>
    <property type="match status" value="1"/>
</dbReference>
<evidence type="ECO:0000313" key="5">
    <source>
        <dbReference type="Proteomes" id="UP000234662"/>
    </source>
</evidence>
<dbReference type="GO" id="GO:0004806">
    <property type="term" value="F:triacylglycerol lipase activity"/>
    <property type="evidence" value="ECO:0007669"/>
    <property type="project" value="TreeGrafter"/>
</dbReference>
<dbReference type="InterPro" id="IPR029058">
    <property type="entry name" value="AB_hydrolase_fold"/>
</dbReference>
<name>A0A2I1R3W7_9ACTN</name>
<evidence type="ECO:0000256" key="2">
    <source>
        <dbReference type="ARBA" id="ARBA00022801"/>
    </source>
</evidence>
<gene>
    <name evidence="4" type="ORF">CYJ73_20015</name>
</gene>
<dbReference type="EMBL" id="PKJC01000020">
    <property type="protein sequence ID" value="PKZ63834.1"/>
    <property type="molecule type" value="Genomic_DNA"/>
</dbReference>
<evidence type="ECO:0000259" key="3">
    <source>
        <dbReference type="Pfam" id="PF07859"/>
    </source>
</evidence>